<proteinExistence type="predicted"/>
<dbReference type="EMBL" id="CAJPDS010000111">
    <property type="protein sequence ID" value="CAF9938273.1"/>
    <property type="molecule type" value="Genomic_DNA"/>
</dbReference>
<accession>A0A8H3IYC8</accession>
<name>A0A8H3IYC8_9LECA</name>
<evidence type="ECO:0000313" key="2">
    <source>
        <dbReference type="EMBL" id="CAF9938273.1"/>
    </source>
</evidence>
<comment type="caution">
    <text evidence="2">The sequence shown here is derived from an EMBL/GenBank/DDBJ whole genome shotgun (WGS) entry which is preliminary data.</text>
</comment>
<protein>
    <submittedName>
        <fullName evidence="2">Uncharacterized protein</fullName>
    </submittedName>
</protein>
<evidence type="ECO:0000313" key="3">
    <source>
        <dbReference type="Proteomes" id="UP000664521"/>
    </source>
</evidence>
<dbReference type="Proteomes" id="UP000664521">
    <property type="component" value="Unassembled WGS sequence"/>
</dbReference>
<organism evidence="2 3">
    <name type="scientific">Heterodermia speciosa</name>
    <dbReference type="NCBI Taxonomy" id="116794"/>
    <lineage>
        <taxon>Eukaryota</taxon>
        <taxon>Fungi</taxon>
        <taxon>Dikarya</taxon>
        <taxon>Ascomycota</taxon>
        <taxon>Pezizomycotina</taxon>
        <taxon>Lecanoromycetes</taxon>
        <taxon>OSLEUM clade</taxon>
        <taxon>Lecanoromycetidae</taxon>
        <taxon>Caliciales</taxon>
        <taxon>Physciaceae</taxon>
        <taxon>Heterodermia</taxon>
    </lineage>
</organism>
<evidence type="ECO:0000256" key="1">
    <source>
        <dbReference type="SAM" id="MobiDB-lite"/>
    </source>
</evidence>
<gene>
    <name evidence="2" type="ORF">HETSPECPRED_001014</name>
</gene>
<dbReference type="AlphaFoldDB" id="A0A8H3IYC8"/>
<feature type="region of interest" description="Disordered" evidence="1">
    <location>
        <begin position="694"/>
        <end position="715"/>
    </location>
</feature>
<sequence>MCFSSGLSLNEASSTVLLAIHEDGEISCYTKTLDREIWTARAIPEDDLMASTRVEYACVISIAEAQKALMKGREDLLELLGNSSNPDADMLLLLFTSSEIDKTLIFRLLKINLSTSDPHKLSARKQRPVQDIFSVPILGSSERATEGSQISFHVASAILYQSTPEALVVYDLSGCTPRVGQKTSIGNGELSSCVRISNLLVSIAGKKSISVLDLRYKSYQGRLENWSQPKKLHPSSETKKDIQTPGVSLEPLILLSYNASLDIVVALQGRELQAFQLATKIRSDGSRKRKRDGLLIDSLGHGSVASKRRLLPPKSSNGSPYKGLSIIDGHVDDLWMKQKVIVDECLAKGNMRELERVLFSDFEKTHNAADAARDCARMKPHSQKVDYVLSKALEIEDDGPAAMNKDGALKRLKVAGSIRRFPHWMFSRGCLSDHQVERALKHERRISSSDHIKTGSVVQALAQWDLSLRTLAAYIKGPSPFTTNETIHVLRYAVTKKEPSCSSKSMKLLTYGDEHMDIDVDEATLRDLDRKNDNNALNVSGDGDNVTEQIFEIATRRLYSCPSLEVSSALRLVLSTSEIRLLVNLLRIQLAQHGWLTPYIEEGYFTRSQAHQKDSQINSQILVVTHLLGCAVDSIGTGGWIMGSSIADELTETAETIAYMKAEISAALEGIEEATYLKGMLGEMLLCSKSFRNSRAQNPKGERKRSTTVSLGDGEENTLPLGLKLPQDISTYRVGAGGELIKRSARDIGRLKSRMVPKYSFERIVI</sequence>
<dbReference type="OrthoDB" id="5330858at2759"/>
<reference evidence="2" key="1">
    <citation type="submission" date="2021-03" db="EMBL/GenBank/DDBJ databases">
        <authorList>
            <person name="Tagirdzhanova G."/>
        </authorList>
    </citation>
    <scope>NUCLEOTIDE SEQUENCE</scope>
</reference>
<keyword evidence="3" id="KW-1185">Reference proteome</keyword>